<reference evidence="1 2" key="1">
    <citation type="submission" date="2016-11" db="EMBL/GenBank/DDBJ databases">
        <authorList>
            <consortium name="Pathogen Informatics"/>
        </authorList>
    </citation>
    <scope>NUCLEOTIDE SEQUENCE [LARGE SCALE GENOMIC DNA]</scope>
    <source>
        <strain evidence="1 2">104</strain>
    </source>
</reference>
<comment type="caution">
    <text evidence="1">The sequence shown here is derived from an EMBL/GenBank/DDBJ whole genome shotgun (WGS) entry which is preliminary data.</text>
</comment>
<evidence type="ECO:0000313" key="2">
    <source>
        <dbReference type="Proteomes" id="UP000185210"/>
    </source>
</evidence>
<dbReference type="AlphaFoldDB" id="A0AB38D0E5"/>
<dbReference type="EMBL" id="FSHM01000004">
    <property type="protein sequence ID" value="SIB17402.1"/>
    <property type="molecule type" value="Genomic_DNA"/>
</dbReference>
<sequence length="69" mass="7649">MSALAKFVGEAVVTPIVRELKPVIEKIIREEIEKAKTEAWEMLPECIEKTVENAVEQILGPIGKLFGGK</sequence>
<dbReference type="Proteomes" id="UP000185210">
    <property type="component" value="Unassembled WGS sequence"/>
</dbReference>
<protein>
    <submittedName>
        <fullName evidence="1">Uncharacterized protein</fullName>
    </submittedName>
</protein>
<accession>A0AB38D0E5</accession>
<proteinExistence type="predicted"/>
<organism evidence="1 2">
    <name type="scientific">Mycobacteroides abscessus subsp. abscessus</name>
    <dbReference type="NCBI Taxonomy" id="1185650"/>
    <lineage>
        <taxon>Bacteria</taxon>
        <taxon>Bacillati</taxon>
        <taxon>Actinomycetota</taxon>
        <taxon>Actinomycetes</taxon>
        <taxon>Mycobacteriales</taxon>
        <taxon>Mycobacteriaceae</taxon>
        <taxon>Mycobacteroides</taxon>
        <taxon>Mycobacteroides abscessus</taxon>
    </lineage>
</organism>
<dbReference type="RefSeq" id="WP_131804731.1">
    <property type="nucleotide sequence ID" value="NZ_FSFF01000001.1"/>
</dbReference>
<gene>
    <name evidence="1" type="ORF">SAMEA2070301_03105</name>
</gene>
<evidence type="ECO:0000313" key="1">
    <source>
        <dbReference type="EMBL" id="SIB17402.1"/>
    </source>
</evidence>
<name>A0AB38D0E5_9MYCO</name>